<dbReference type="Proteomes" id="UP001157439">
    <property type="component" value="Unassembled WGS sequence"/>
</dbReference>
<accession>A0AA37TLN5</accession>
<comment type="caution">
    <text evidence="3">The sequence shown here is derived from an EMBL/GenBank/DDBJ whole genome shotgun (WGS) entry which is preliminary data.</text>
</comment>
<dbReference type="InterPro" id="IPR025048">
    <property type="entry name" value="DUF3987"/>
</dbReference>
<evidence type="ECO:0000256" key="2">
    <source>
        <dbReference type="SAM" id="MobiDB-lite"/>
    </source>
</evidence>
<evidence type="ECO:0000256" key="1">
    <source>
        <dbReference type="SAM" id="Coils"/>
    </source>
</evidence>
<evidence type="ECO:0000313" key="4">
    <source>
        <dbReference type="Proteomes" id="UP001157439"/>
    </source>
</evidence>
<organism evidence="3 4">
    <name type="scientific">Paraferrimonas haliotis</name>
    <dbReference type="NCBI Taxonomy" id="2013866"/>
    <lineage>
        <taxon>Bacteria</taxon>
        <taxon>Pseudomonadati</taxon>
        <taxon>Pseudomonadota</taxon>
        <taxon>Gammaproteobacteria</taxon>
        <taxon>Alteromonadales</taxon>
        <taxon>Ferrimonadaceae</taxon>
        <taxon>Paraferrimonas</taxon>
    </lineage>
</organism>
<keyword evidence="1" id="KW-0175">Coiled coil</keyword>
<protein>
    <recommendedName>
        <fullName evidence="5">DUF3987 domain-containing protein</fullName>
    </recommendedName>
</protein>
<feature type="region of interest" description="Disordered" evidence="2">
    <location>
        <begin position="288"/>
        <end position="317"/>
    </location>
</feature>
<gene>
    <name evidence="3" type="ORF">GCM10007894_14210</name>
</gene>
<evidence type="ECO:0000313" key="3">
    <source>
        <dbReference type="EMBL" id="GLS83444.1"/>
    </source>
</evidence>
<dbReference type="RefSeq" id="WP_095499802.1">
    <property type="nucleotide sequence ID" value="NZ_BSPO01000002.1"/>
</dbReference>
<feature type="coiled-coil region" evidence="1">
    <location>
        <begin position="433"/>
        <end position="460"/>
    </location>
</feature>
<dbReference type="EMBL" id="BSPO01000002">
    <property type="protein sequence ID" value="GLS83444.1"/>
    <property type="molecule type" value="Genomic_DNA"/>
</dbReference>
<dbReference type="AlphaFoldDB" id="A0AA37TLN5"/>
<proteinExistence type="predicted"/>
<feature type="compositionally biased region" description="Polar residues" evidence="2">
    <location>
        <begin position="302"/>
        <end position="316"/>
    </location>
</feature>
<reference evidence="3 4" key="1">
    <citation type="journal article" date="2014" name="Int. J. Syst. Evol. Microbiol.">
        <title>Complete genome sequence of Corynebacterium casei LMG S-19264T (=DSM 44701T), isolated from a smear-ripened cheese.</title>
        <authorList>
            <consortium name="US DOE Joint Genome Institute (JGI-PGF)"/>
            <person name="Walter F."/>
            <person name="Albersmeier A."/>
            <person name="Kalinowski J."/>
            <person name="Ruckert C."/>
        </authorList>
    </citation>
    <scope>NUCLEOTIDE SEQUENCE [LARGE SCALE GENOMIC DNA]</scope>
    <source>
        <strain evidence="3 4">NBRC 112785</strain>
    </source>
</reference>
<feature type="compositionally biased region" description="Basic and acidic residues" evidence="2">
    <location>
        <begin position="288"/>
        <end position="301"/>
    </location>
</feature>
<keyword evidence="4" id="KW-1185">Reference proteome</keyword>
<name>A0AA37TLN5_9GAMM</name>
<evidence type="ECO:0008006" key="5">
    <source>
        <dbReference type="Google" id="ProtNLM"/>
    </source>
</evidence>
<dbReference type="Pfam" id="PF13148">
    <property type="entry name" value="DUF3987"/>
    <property type="match status" value="1"/>
</dbReference>
<sequence length="808" mass="89326">MKRETFQNWRCTVFNSITEKRGKHAPIEWLADAVKNPTQEQKAQAKAIAPHSCESKTKEAVKAHNQMTMLWLDLDDSPLACAGDVHAQVDGITGKCLMFIHTTASHQQDGKGNRYRVLIPLAKPMPCDEWEKAQRALQERLESVGADECSARVQQIIFEPVQTASYEGKSYQGDLLDGHTIAALYQPTAIAEPTVHTQTNPVFDAANAVLSMENLLADYGYQRRGEKWLYPNSDSGRAGVEITSQGKYVSHHTSDPLNGGMPKDPLDVYAHWEHGGNPGKAVQRLAERHPSVRAAQEKQQREFSSTHTAQASQSHDLNWDEPKTLKVNLPPVPEFDTKLLPECLRAYCVDSSHNLDQAPNDFVAVTLLVCAAAVIGGQAKVKPKARAAWTEYPILWGACVGRPSSKKTPTINAGVELIRHCESVLAKDNSEALKERKVSNDIAEAQIQAKEEQYSVAIAEGDIDGAAKLAEAIEGERAKIIKPQKRRIMINDSTVEAIQIRMQQNPLGTLVLRDELSGWIQTMEQPNRRHERAFYLEMFNGGSYSVERVSRKPVEIESAIGFVLGGIQPSKLRGVLIDRDTGAGDDGLLERLQLAVMPDAKTPQYTDEAGNPFAKTQAENAFVSLLRVGKGGKPLICSFDKTAQVRFSEVSQSISNRLNAVDDAKGAVLGKYPAMIAKISLVIHLLEQAGAAGANQAQFTDVISLRSLEVAIKWSEYLEAHNDRITSYWRHEAQIKPTTTLLDRLDQLPNPFTKVQLKDKGWAGLGCPERRDTALKQLLDAGYIKEVAIKNPKGRDTIHYHSHPNFCG</sequence>